<dbReference type="AlphaFoldDB" id="A0A7W7YMV0"/>
<comment type="caution">
    <text evidence="1">The sequence shown here is derived from an EMBL/GenBank/DDBJ whole genome shotgun (WGS) entry which is preliminary data.</text>
</comment>
<dbReference type="Proteomes" id="UP000534294">
    <property type="component" value="Unassembled WGS sequence"/>
</dbReference>
<keyword evidence="2" id="KW-1185">Reference proteome</keyword>
<evidence type="ECO:0000313" key="2">
    <source>
        <dbReference type="Proteomes" id="UP000534294"/>
    </source>
</evidence>
<protein>
    <submittedName>
        <fullName evidence="1">Uncharacterized protein</fullName>
    </submittedName>
</protein>
<reference evidence="1 2" key="1">
    <citation type="submission" date="2020-08" db="EMBL/GenBank/DDBJ databases">
        <title>Genomic Encyclopedia of Type Strains, Phase IV (KMG-IV): sequencing the most valuable type-strain genomes for metagenomic binning, comparative biology and taxonomic classification.</title>
        <authorList>
            <person name="Goeker M."/>
        </authorList>
    </citation>
    <scope>NUCLEOTIDE SEQUENCE [LARGE SCALE GENOMIC DNA]</scope>
    <source>
        <strain evidence="1 2">DSM 12251</strain>
    </source>
</reference>
<accession>A0A7W7YMV0</accession>
<gene>
    <name evidence="1" type="ORF">HNQ64_003130</name>
</gene>
<dbReference type="RefSeq" id="WP_184210064.1">
    <property type="nucleotide sequence ID" value="NZ_JACHIF010000006.1"/>
</dbReference>
<organism evidence="1 2">
    <name type="scientific">Prosthecobacter dejongeii</name>
    <dbReference type="NCBI Taxonomy" id="48465"/>
    <lineage>
        <taxon>Bacteria</taxon>
        <taxon>Pseudomonadati</taxon>
        <taxon>Verrucomicrobiota</taxon>
        <taxon>Verrucomicrobiia</taxon>
        <taxon>Verrucomicrobiales</taxon>
        <taxon>Verrucomicrobiaceae</taxon>
        <taxon>Prosthecobacter</taxon>
    </lineage>
</organism>
<proteinExistence type="predicted"/>
<dbReference type="EMBL" id="JACHIF010000006">
    <property type="protein sequence ID" value="MBB5038865.1"/>
    <property type="molecule type" value="Genomic_DNA"/>
</dbReference>
<evidence type="ECO:0000313" key="1">
    <source>
        <dbReference type="EMBL" id="MBB5038865.1"/>
    </source>
</evidence>
<name>A0A7W7YMV0_9BACT</name>
<sequence>MIIFGILFMLFGIGMLVVIARQPVRPSPRQKRAAGAGFMAHDAAAGGDGSAALLVWHAVFCS</sequence>